<dbReference type="InterPro" id="IPR012677">
    <property type="entry name" value="Nucleotide-bd_a/b_plait_sf"/>
</dbReference>
<dbReference type="OrthoDB" id="10015491at2759"/>
<evidence type="ECO:0000256" key="7">
    <source>
        <dbReference type="ARBA" id="ARBA00023132"/>
    </source>
</evidence>
<dbReference type="GO" id="GO:0003676">
    <property type="term" value="F:nucleic acid binding"/>
    <property type="evidence" value="ECO:0007669"/>
    <property type="project" value="InterPro"/>
</dbReference>
<dbReference type="GO" id="GO:0031965">
    <property type="term" value="C:nuclear membrane"/>
    <property type="evidence" value="ECO:0007669"/>
    <property type="project" value="InterPro"/>
</dbReference>
<dbReference type="Pfam" id="PF05172">
    <property type="entry name" value="RRM_Nup35"/>
    <property type="match status" value="1"/>
</dbReference>
<sequence length="291" mass="31518">MYSHTSPTVEPMVIGNSPSPSAQDPKSPGNRSFLPPYLLGSPGGSLGSTKDATANLSCMFDSGSPFDASMRSSALMSTSRVAGPPVRSLIDDDEQTMRTPGSFLSSSQHKDLTAETCVTVFGFPPQSFDYILQEFGQYGTIVNYETASNGNWMHILYETRMQARRALSKNGKLFGNLKIGVSPCSDQVILRKFYVTKNTGASKIQQFPSPAATSVSSLASRRIDEGDNQSSYVSEDSCAMQNINSRSFTNSKAKMRSLSASYSAGTPAAEGRKLAEDESWVRKLCNNVFGW</sequence>
<protein>
    <recommendedName>
        <fullName evidence="9">Nucleoporin NUP53</fullName>
    </recommendedName>
</protein>
<dbReference type="PANTHER" id="PTHR21527:SF6">
    <property type="entry name" value="NUCLEOPORIN NUP35"/>
    <property type="match status" value="1"/>
</dbReference>
<evidence type="ECO:0000313" key="14">
    <source>
        <dbReference type="WBParaSite" id="SBAD_0000535701-mRNA-1"/>
    </source>
</evidence>
<comment type="similarity">
    <text evidence="2 9">Belongs to the Nup35 family.</text>
</comment>
<dbReference type="InterPro" id="IPR007846">
    <property type="entry name" value="RRM_NUP35_dom"/>
</dbReference>
<keyword evidence="4 9" id="KW-0509">mRNA transport</keyword>
<feature type="domain" description="RRM Nup35-type" evidence="11">
    <location>
        <begin position="112"/>
        <end position="191"/>
    </location>
</feature>
<dbReference type="SUPFAM" id="SSF54928">
    <property type="entry name" value="RNA-binding domain, RBD"/>
    <property type="match status" value="1"/>
</dbReference>
<keyword evidence="3 9" id="KW-0813">Transport</keyword>
<dbReference type="GO" id="GO:0044615">
    <property type="term" value="C:nuclear pore nuclear basket"/>
    <property type="evidence" value="ECO:0007669"/>
    <property type="project" value="TreeGrafter"/>
</dbReference>
<dbReference type="WBParaSite" id="SBAD_0000535701-mRNA-1">
    <property type="protein sequence ID" value="SBAD_0000535701-mRNA-1"/>
    <property type="gene ID" value="SBAD_0000535701"/>
</dbReference>
<dbReference type="PIRSF" id="PIRSF038119">
    <property type="entry name" value="Nucleoporin_NUP53"/>
    <property type="match status" value="1"/>
</dbReference>
<feature type="region of interest" description="Disordered" evidence="10">
    <location>
        <begin position="1"/>
        <end position="46"/>
    </location>
</feature>
<dbReference type="InterPro" id="IPR035979">
    <property type="entry name" value="RBD_domain_sf"/>
</dbReference>
<proteinExistence type="inferred from homology"/>
<keyword evidence="5 9" id="KW-0653">Protein transport</keyword>
<dbReference type="GO" id="GO:0006607">
    <property type="term" value="P:NLS-bearing protein import into nucleus"/>
    <property type="evidence" value="ECO:0007669"/>
    <property type="project" value="TreeGrafter"/>
</dbReference>
<evidence type="ECO:0000256" key="9">
    <source>
        <dbReference type="PIRNR" id="PIRNR038119"/>
    </source>
</evidence>
<dbReference type="GO" id="GO:0044613">
    <property type="term" value="C:nuclear pore central transport channel"/>
    <property type="evidence" value="ECO:0007669"/>
    <property type="project" value="TreeGrafter"/>
</dbReference>
<dbReference type="PANTHER" id="PTHR21527">
    <property type="entry name" value="NUCLEOPORIN NUP35"/>
    <property type="match status" value="1"/>
</dbReference>
<evidence type="ECO:0000256" key="8">
    <source>
        <dbReference type="ARBA" id="ARBA00023242"/>
    </source>
</evidence>
<organism evidence="14">
    <name type="scientific">Soboliphyme baturini</name>
    <dbReference type="NCBI Taxonomy" id="241478"/>
    <lineage>
        <taxon>Eukaryota</taxon>
        <taxon>Metazoa</taxon>
        <taxon>Ecdysozoa</taxon>
        <taxon>Nematoda</taxon>
        <taxon>Enoplea</taxon>
        <taxon>Dorylaimia</taxon>
        <taxon>Dioctophymatida</taxon>
        <taxon>Dioctophymatoidea</taxon>
        <taxon>Soboliphymatidae</taxon>
        <taxon>Soboliphyme</taxon>
    </lineage>
</organism>
<evidence type="ECO:0000256" key="10">
    <source>
        <dbReference type="SAM" id="MobiDB-lite"/>
    </source>
</evidence>
<evidence type="ECO:0000256" key="1">
    <source>
        <dbReference type="ARBA" id="ARBA00004567"/>
    </source>
</evidence>
<dbReference type="GO" id="GO:0017056">
    <property type="term" value="F:structural constituent of nuclear pore"/>
    <property type="evidence" value="ECO:0007669"/>
    <property type="project" value="InterPro"/>
</dbReference>
<evidence type="ECO:0000256" key="3">
    <source>
        <dbReference type="ARBA" id="ARBA00022448"/>
    </source>
</evidence>
<gene>
    <name evidence="12" type="ORF">SBAD_LOCUS5147</name>
</gene>
<name>A0A183INF1_9BILA</name>
<dbReference type="InterPro" id="IPR017389">
    <property type="entry name" value="Nucleoporin_NUP53"/>
</dbReference>
<keyword evidence="8 9" id="KW-0539">Nucleus</keyword>
<evidence type="ECO:0000313" key="13">
    <source>
        <dbReference type="Proteomes" id="UP000270296"/>
    </source>
</evidence>
<keyword evidence="13" id="KW-1185">Reference proteome</keyword>
<comment type="subcellular location">
    <subcellularLocation>
        <location evidence="1 9">Nucleus</location>
        <location evidence="1 9">Nuclear pore complex</location>
    </subcellularLocation>
</comment>
<evidence type="ECO:0000256" key="4">
    <source>
        <dbReference type="ARBA" id="ARBA00022816"/>
    </source>
</evidence>
<evidence type="ECO:0000256" key="2">
    <source>
        <dbReference type="ARBA" id="ARBA00009454"/>
    </source>
</evidence>
<dbReference type="Gene3D" id="3.30.70.330">
    <property type="match status" value="1"/>
</dbReference>
<comment type="function">
    <text evidence="9">Functions as a component of the nuclear pore complex (NPC).</text>
</comment>
<dbReference type="GO" id="GO:0006999">
    <property type="term" value="P:nuclear pore organization"/>
    <property type="evidence" value="ECO:0007669"/>
    <property type="project" value="TreeGrafter"/>
</dbReference>
<keyword evidence="6 9" id="KW-0811">Translocation</keyword>
<dbReference type="GO" id="GO:0051028">
    <property type="term" value="P:mRNA transport"/>
    <property type="evidence" value="ECO:0007669"/>
    <property type="project" value="UniProtKB-UniRule"/>
</dbReference>
<evidence type="ECO:0000256" key="6">
    <source>
        <dbReference type="ARBA" id="ARBA00023010"/>
    </source>
</evidence>
<dbReference type="AlphaFoldDB" id="A0A183INF1"/>
<accession>A0A183INF1</accession>
<dbReference type="Proteomes" id="UP000270296">
    <property type="component" value="Unassembled WGS sequence"/>
</dbReference>
<reference evidence="14" key="1">
    <citation type="submission" date="2016-06" db="UniProtKB">
        <authorList>
            <consortium name="WormBaseParasite"/>
        </authorList>
    </citation>
    <scope>IDENTIFICATION</scope>
</reference>
<evidence type="ECO:0000259" key="11">
    <source>
        <dbReference type="PROSITE" id="PS51472"/>
    </source>
</evidence>
<evidence type="ECO:0000313" key="12">
    <source>
        <dbReference type="EMBL" id="VDP06397.1"/>
    </source>
</evidence>
<keyword evidence="7 9" id="KW-0906">Nuclear pore complex</keyword>
<dbReference type="PROSITE" id="PS51472">
    <property type="entry name" value="RRM_NUP35"/>
    <property type="match status" value="1"/>
</dbReference>
<evidence type="ECO:0000256" key="5">
    <source>
        <dbReference type="ARBA" id="ARBA00022927"/>
    </source>
</evidence>
<dbReference type="FunFam" id="3.30.70.330:FF:000095">
    <property type="entry name" value="Putative Nucleoporin NUP53"/>
    <property type="match status" value="1"/>
</dbReference>
<reference evidence="12 13" key="2">
    <citation type="submission" date="2018-11" db="EMBL/GenBank/DDBJ databases">
        <authorList>
            <consortium name="Pathogen Informatics"/>
        </authorList>
    </citation>
    <scope>NUCLEOTIDE SEQUENCE [LARGE SCALE GENOMIC DNA]</scope>
</reference>
<dbReference type="EMBL" id="UZAM01008782">
    <property type="protein sequence ID" value="VDP06397.1"/>
    <property type="molecule type" value="Genomic_DNA"/>
</dbReference>
<dbReference type="GO" id="GO:0005543">
    <property type="term" value="F:phospholipid binding"/>
    <property type="evidence" value="ECO:0007669"/>
    <property type="project" value="TreeGrafter"/>
</dbReference>